<dbReference type="Proteomes" id="UP001412067">
    <property type="component" value="Unassembled WGS sequence"/>
</dbReference>
<dbReference type="Pfam" id="PF25054">
    <property type="entry name" value="PHD_pln"/>
    <property type="match status" value="1"/>
</dbReference>
<evidence type="ECO:0000256" key="2">
    <source>
        <dbReference type="ARBA" id="ARBA00022833"/>
    </source>
</evidence>
<organism evidence="4 5">
    <name type="scientific">Platanthera guangdongensis</name>
    <dbReference type="NCBI Taxonomy" id="2320717"/>
    <lineage>
        <taxon>Eukaryota</taxon>
        <taxon>Viridiplantae</taxon>
        <taxon>Streptophyta</taxon>
        <taxon>Embryophyta</taxon>
        <taxon>Tracheophyta</taxon>
        <taxon>Spermatophyta</taxon>
        <taxon>Magnoliopsida</taxon>
        <taxon>Liliopsida</taxon>
        <taxon>Asparagales</taxon>
        <taxon>Orchidaceae</taxon>
        <taxon>Orchidoideae</taxon>
        <taxon>Orchideae</taxon>
        <taxon>Orchidinae</taxon>
        <taxon>Platanthera</taxon>
    </lineage>
</organism>
<evidence type="ECO:0000259" key="3">
    <source>
        <dbReference type="Pfam" id="PF25054"/>
    </source>
</evidence>
<feature type="domain" description="PHD-type zinc finger plants" evidence="3">
    <location>
        <begin position="19"/>
        <end position="61"/>
    </location>
</feature>
<accession>A0ABR2N2X8</accession>
<keyword evidence="1" id="KW-0479">Metal-binding</keyword>
<comment type="caution">
    <text evidence="4">The sequence shown here is derived from an EMBL/GenBank/DDBJ whole genome shotgun (WGS) entry which is preliminary data.</text>
</comment>
<protein>
    <recommendedName>
        <fullName evidence="3">PHD-type zinc finger plants domain-containing protein</fullName>
    </recommendedName>
</protein>
<dbReference type="InterPro" id="IPR056874">
    <property type="entry name" value="PHD_dom_pln"/>
</dbReference>
<sequence length="154" mass="16908">MGSKGGNTPPAASSSEICCMCGDSGMASELFRCRICSYRFQHKYCSHLYPRVQSYRACNWCLAAEGGRSSSLTLEAEPTIAGNKSYPFNLATIARRSSGSAGGVKLGLRPFSPPINRSAKKLKAKREFAGDVRNGRPVFRARVRRYKLLEELCC</sequence>
<keyword evidence="2" id="KW-0862">Zinc</keyword>
<dbReference type="PANTHER" id="PTHR33779">
    <property type="entry name" value="EXPRESSED PROTEIN"/>
    <property type="match status" value="1"/>
</dbReference>
<reference evidence="4 5" key="1">
    <citation type="journal article" date="2022" name="Nat. Plants">
        <title>Genomes of leafy and leafless Platanthera orchids illuminate the evolution of mycoheterotrophy.</title>
        <authorList>
            <person name="Li M.H."/>
            <person name="Liu K.W."/>
            <person name="Li Z."/>
            <person name="Lu H.C."/>
            <person name="Ye Q.L."/>
            <person name="Zhang D."/>
            <person name="Wang J.Y."/>
            <person name="Li Y.F."/>
            <person name="Zhong Z.M."/>
            <person name="Liu X."/>
            <person name="Yu X."/>
            <person name="Liu D.K."/>
            <person name="Tu X.D."/>
            <person name="Liu B."/>
            <person name="Hao Y."/>
            <person name="Liao X.Y."/>
            <person name="Jiang Y.T."/>
            <person name="Sun W.H."/>
            <person name="Chen J."/>
            <person name="Chen Y.Q."/>
            <person name="Ai Y."/>
            <person name="Zhai J.W."/>
            <person name="Wu S.S."/>
            <person name="Zhou Z."/>
            <person name="Hsiao Y.Y."/>
            <person name="Wu W.L."/>
            <person name="Chen Y.Y."/>
            <person name="Lin Y.F."/>
            <person name="Hsu J.L."/>
            <person name="Li C.Y."/>
            <person name="Wang Z.W."/>
            <person name="Zhao X."/>
            <person name="Zhong W.Y."/>
            <person name="Ma X.K."/>
            <person name="Ma L."/>
            <person name="Huang J."/>
            <person name="Chen G.Z."/>
            <person name="Huang M.Z."/>
            <person name="Huang L."/>
            <person name="Peng D.H."/>
            <person name="Luo Y.B."/>
            <person name="Zou S.Q."/>
            <person name="Chen S.P."/>
            <person name="Lan S."/>
            <person name="Tsai W.C."/>
            <person name="Van de Peer Y."/>
            <person name="Liu Z.J."/>
        </authorList>
    </citation>
    <scope>NUCLEOTIDE SEQUENCE [LARGE SCALE GENOMIC DNA]</scope>
    <source>
        <strain evidence="4">Lor288</strain>
    </source>
</reference>
<keyword evidence="1" id="KW-0863">Zinc-finger</keyword>
<dbReference type="SUPFAM" id="SSF57903">
    <property type="entry name" value="FYVE/PHD zinc finger"/>
    <property type="match status" value="1"/>
</dbReference>
<keyword evidence="5" id="KW-1185">Reference proteome</keyword>
<dbReference type="EMBL" id="JBBWWR010000001">
    <property type="protein sequence ID" value="KAK8970696.1"/>
    <property type="molecule type" value="Genomic_DNA"/>
</dbReference>
<proteinExistence type="predicted"/>
<evidence type="ECO:0000256" key="1">
    <source>
        <dbReference type="ARBA" id="ARBA00022771"/>
    </source>
</evidence>
<dbReference type="PANTHER" id="PTHR33779:SF1">
    <property type="entry name" value="EXPRESSED PROTEIN"/>
    <property type="match status" value="1"/>
</dbReference>
<gene>
    <name evidence="4" type="ORF">KSP40_PGU010049</name>
</gene>
<evidence type="ECO:0000313" key="5">
    <source>
        <dbReference type="Proteomes" id="UP001412067"/>
    </source>
</evidence>
<evidence type="ECO:0000313" key="4">
    <source>
        <dbReference type="EMBL" id="KAK8970696.1"/>
    </source>
</evidence>
<name>A0ABR2N2X8_9ASPA</name>
<dbReference type="InterPro" id="IPR011011">
    <property type="entry name" value="Znf_FYVE_PHD"/>
</dbReference>